<dbReference type="PANTHER" id="PTHR33906:SF1">
    <property type="entry name" value="INTRAFLAGELLAR TRANSPORT PROTEIN 25 HOMOLOG"/>
    <property type="match status" value="1"/>
</dbReference>
<reference evidence="2" key="1">
    <citation type="submission" date="2021-01" db="EMBL/GenBank/DDBJ databases">
        <authorList>
            <person name="Corre E."/>
            <person name="Pelletier E."/>
            <person name="Niang G."/>
            <person name="Scheremetjew M."/>
            <person name="Finn R."/>
            <person name="Kale V."/>
            <person name="Holt S."/>
            <person name="Cochrane G."/>
            <person name="Meng A."/>
            <person name="Brown T."/>
            <person name="Cohen L."/>
        </authorList>
    </citation>
    <scope>NUCLEOTIDE SEQUENCE</scope>
    <source>
        <strain evidence="2">SAG 63-3</strain>
    </source>
</reference>
<feature type="domain" description="F5/8 type C" evidence="1">
    <location>
        <begin position="17"/>
        <end position="124"/>
    </location>
</feature>
<dbReference type="SUPFAM" id="SSF49785">
    <property type="entry name" value="Galactose-binding domain-like"/>
    <property type="match status" value="1"/>
</dbReference>
<protein>
    <recommendedName>
        <fullName evidence="1">F5/8 type C domain-containing protein</fullName>
    </recommendedName>
</protein>
<dbReference type="PANTHER" id="PTHR33906">
    <property type="entry name" value="INTRAFLAGELLAR TRANSPORT PROTEIN 25 HOMOLOG"/>
    <property type="match status" value="1"/>
</dbReference>
<dbReference type="GO" id="GO:0030992">
    <property type="term" value="C:intraciliary transport particle B"/>
    <property type="evidence" value="ECO:0007669"/>
    <property type="project" value="InterPro"/>
</dbReference>
<dbReference type="InterPro" id="IPR033558">
    <property type="entry name" value="IFT25"/>
</dbReference>
<dbReference type="EMBL" id="HBFM01011267">
    <property type="protein sequence ID" value="CAD8770727.1"/>
    <property type="molecule type" value="Transcribed_RNA"/>
</dbReference>
<dbReference type="Gene3D" id="2.60.120.260">
    <property type="entry name" value="Galactose-binding domain-like"/>
    <property type="match status" value="1"/>
</dbReference>
<dbReference type="Pfam" id="PF00754">
    <property type="entry name" value="F5_F8_type_C"/>
    <property type="match status" value="1"/>
</dbReference>
<gene>
    <name evidence="2" type="ORF">PPAR00522_LOCUS7129</name>
</gene>
<name>A0A7S0USI0_9CHLO</name>
<dbReference type="InterPro" id="IPR008979">
    <property type="entry name" value="Galactose-bd-like_sf"/>
</dbReference>
<dbReference type="InterPro" id="IPR000421">
    <property type="entry name" value="FA58C"/>
</dbReference>
<sequence>MKDYARAENGGQIVMASCGDERFPPDNILDGKDDTFWMTTGMFPQDFIIKLENLVKISKITTLSFSIKRICVEKSEQENAASFEKVFETDLTARGDRMQTEVHQVNIKARFLRFSILSGHGEFATVNRVSVVGELEDGTPATEEF</sequence>
<dbReference type="GO" id="GO:0042073">
    <property type="term" value="P:intraciliary transport"/>
    <property type="evidence" value="ECO:0007669"/>
    <property type="project" value="InterPro"/>
</dbReference>
<dbReference type="AlphaFoldDB" id="A0A7S0USI0"/>
<organism evidence="2">
    <name type="scientific">Polytomella parva</name>
    <dbReference type="NCBI Taxonomy" id="51329"/>
    <lineage>
        <taxon>Eukaryota</taxon>
        <taxon>Viridiplantae</taxon>
        <taxon>Chlorophyta</taxon>
        <taxon>core chlorophytes</taxon>
        <taxon>Chlorophyceae</taxon>
        <taxon>CS clade</taxon>
        <taxon>Chlamydomonadales</taxon>
        <taxon>Chlamydomonadaceae</taxon>
        <taxon>Polytomella</taxon>
    </lineage>
</organism>
<proteinExistence type="predicted"/>
<accession>A0A7S0USI0</accession>
<dbReference type="GO" id="GO:0005929">
    <property type="term" value="C:cilium"/>
    <property type="evidence" value="ECO:0007669"/>
    <property type="project" value="TreeGrafter"/>
</dbReference>
<evidence type="ECO:0000259" key="1">
    <source>
        <dbReference type="Pfam" id="PF00754"/>
    </source>
</evidence>
<evidence type="ECO:0000313" key="2">
    <source>
        <dbReference type="EMBL" id="CAD8770727.1"/>
    </source>
</evidence>